<sequence>MGEGEDQNIAGTAFNGVGDELHAPRDFLVILGPENCVRRITLNFQFMGGCPWRVKKELNSPLNGLKFSKVRVLYSNGMRENTSDDA</sequence>
<accession>A0A061DK78</accession>
<protein>
    <submittedName>
        <fullName evidence="1">Uncharacterized protein</fullName>
    </submittedName>
</protein>
<evidence type="ECO:0000313" key="2">
    <source>
        <dbReference type="Proteomes" id="UP000026915"/>
    </source>
</evidence>
<reference evidence="1 2" key="1">
    <citation type="journal article" date="2013" name="Genome Biol.">
        <title>The genome sequence of the most widely cultivated cacao type and its use to identify candidate genes regulating pod color.</title>
        <authorList>
            <person name="Motamayor J.C."/>
            <person name="Mockaitis K."/>
            <person name="Schmutz J."/>
            <person name="Haiminen N."/>
            <person name="Iii D.L."/>
            <person name="Cornejo O."/>
            <person name="Findley S.D."/>
            <person name="Zheng P."/>
            <person name="Utro F."/>
            <person name="Royaert S."/>
            <person name="Saski C."/>
            <person name="Jenkins J."/>
            <person name="Podicheti R."/>
            <person name="Zhao M."/>
            <person name="Scheffler B.E."/>
            <person name="Stack J.C."/>
            <person name="Feltus F.A."/>
            <person name="Mustiga G.M."/>
            <person name="Amores F."/>
            <person name="Phillips W."/>
            <person name="Marelli J.P."/>
            <person name="May G.D."/>
            <person name="Shapiro H."/>
            <person name="Ma J."/>
            <person name="Bustamante C.D."/>
            <person name="Schnell R.J."/>
            <person name="Main D."/>
            <person name="Gilbert D."/>
            <person name="Parida L."/>
            <person name="Kuhn D.N."/>
        </authorList>
    </citation>
    <scope>NUCLEOTIDE SEQUENCE [LARGE SCALE GENOMIC DNA]</scope>
    <source>
        <strain evidence="2">cv. Matina 1-6</strain>
    </source>
</reference>
<dbReference type="InParanoid" id="A0A061DK78"/>
<dbReference type="AlphaFoldDB" id="A0A061DK78"/>
<name>A0A061DK78_THECC</name>
<dbReference type="HOGENOM" id="CLU_2531992_0_0_1"/>
<dbReference type="Proteomes" id="UP000026915">
    <property type="component" value="Chromosome 1"/>
</dbReference>
<proteinExistence type="predicted"/>
<keyword evidence="2" id="KW-1185">Reference proteome</keyword>
<organism evidence="1 2">
    <name type="scientific">Theobroma cacao</name>
    <name type="common">Cacao</name>
    <name type="synonym">Cocoa</name>
    <dbReference type="NCBI Taxonomy" id="3641"/>
    <lineage>
        <taxon>Eukaryota</taxon>
        <taxon>Viridiplantae</taxon>
        <taxon>Streptophyta</taxon>
        <taxon>Embryophyta</taxon>
        <taxon>Tracheophyta</taxon>
        <taxon>Spermatophyta</taxon>
        <taxon>Magnoliopsida</taxon>
        <taxon>eudicotyledons</taxon>
        <taxon>Gunneridae</taxon>
        <taxon>Pentapetalae</taxon>
        <taxon>rosids</taxon>
        <taxon>malvids</taxon>
        <taxon>Malvales</taxon>
        <taxon>Malvaceae</taxon>
        <taxon>Byttnerioideae</taxon>
        <taxon>Theobroma</taxon>
    </lineage>
</organism>
<gene>
    <name evidence="1" type="ORF">TCM_001670</name>
</gene>
<dbReference type="Gramene" id="EOX92797">
    <property type="protein sequence ID" value="EOX92797"/>
    <property type="gene ID" value="TCM_001670"/>
</dbReference>
<dbReference type="EMBL" id="CM001879">
    <property type="protein sequence ID" value="EOX92797.1"/>
    <property type="molecule type" value="Genomic_DNA"/>
</dbReference>
<evidence type="ECO:0000313" key="1">
    <source>
        <dbReference type="EMBL" id="EOX92797.1"/>
    </source>
</evidence>